<feature type="transmembrane region" description="Helical" evidence="1">
    <location>
        <begin position="6"/>
        <end position="27"/>
    </location>
</feature>
<keyword evidence="1" id="KW-0472">Membrane</keyword>
<dbReference type="EMBL" id="CP001615">
    <property type="protein sequence ID" value="ACQ69165.1"/>
    <property type="molecule type" value="Genomic_DNA"/>
</dbReference>
<gene>
    <name evidence="2" type="ordered locus">EAT1b_0232</name>
</gene>
<proteinExistence type="predicted"/>
<accession>C4L1Z1</accession>
<evidence type="ECO:0000256" key="1">
    <source>
        <dbReference type="SAM" id="Phobius"/>
    </source>
</evidence>
<dbReference type="HOGENOM" id="CLU_3396602_0_0_9"/>
<keyword evidence="3" id="KW-1185">Reference proteome</keyword>
<reference evidence="2 3" key="1">
    <citation type="journal article" date="2011" name="J. Bacteriol.">
        <title>Complete genome sequence of the Thermophilic Bacterium Exiguobacterium sp. AT1b.</title>
        <authorList>
            <person name="Vishnivetskaya T.A."/>
            <person name="Lucas S."/>
            <person name="Copeland A."/>
            <person name="Lapidus A."/>
            <person name="Glavina Del Rio T."/>
            <person name="Dalin E."/>
            <person name="Tice H."/>
            <person name="Bruce D.C."/>
            <person name="Goodwin L.A."/>
            <person name="Pitluck S."/>
            <person name="Saunders E."/>
            <person name="Brettin T."/>
            <person name="Detter C."/>
            <person name="Han C."/>
            <person name="Larimer F."/>
            <person name="Land M.L."/>
            <person name="Hauser L.J."/>
            <person name="Kyrpides N.C."/>
            <person name="Ovchinnikova G."/>
            <person name="Kathariou S."/>
            <person name="Ramaley R.F."/>
            <person name="Rodrigues D.F."/>
            <person name="Hendrix C."/>
            <person name="Richardson P."/>
            <person name="Tiedje J.M."/>
        </authorList>
    </citation>
    <scope>NUCLEOTIDE SEQUENCE [LARGE SCALE GENOMIC DNA]</scope>
    <source>
        <strain evidence="3">ATCC BAA-1283 / AT1b</strain>
    </source>
</reference>
<protein>
    <submittedName>
        <fullName evidence="2">Uncharacterized protein</fullName>
    </submittedName>
</protein>
<keyword evidence="1" id="KW-1133">Transmembrane helix</keyword>
<evidence type="ECO:0000313" key="3">
    <source>
        <dbReference type="Proteomes" id="UP000000716"/>
    </source>
</evidence>
<sequence length="31" mass="3563">MNTLLLIGLIPAVVMTIVLGLFLRYLYLNRE</sequence>
<evidence type="ECO:0000313" key="2">
    <source>
        <dbReference type="EMBL" id="ACQ69165.1"/>
    </source>
</evidence>
<keyword evidence="1" id="KW-0812">Transmembrane</keyword>
<name>C4L1Z1_EXISA</name>
<dbReference type="AlphaFoldDB" id="C4L1Z1"/>
<organism evidence="2 3">
    <name type="scientific">Exiguobacterium sp. (strain ATCC BAA-1283 / AT1b)</name>
    <dbReference type="NCBI Taxonomy" id="360911"/>
    <lineage>
        <taxon>Bacteria</taxon>
        <taxon>Bacillati</taxon>
        <taxon>Bacillota</taxon>
        <taxon>Bacilli</taxon>
        <taxon>Bacillales</taxon>
        <taxon>Bacillales Family XII. Incertae Sedis</taxon>
        <taxon>Exiguobacterium</taxon>
    </lineage>
</organism>
<dbReference type="KEGG" id="eat:EAT1b_0232"/>
<dbReference type="Proteomes" id="UP000000716">
    <property type="component" value="Chromosome"/>
</dbReference>